<name>A0A915NDK9_MELJA</name>
<keyword evidence="3" id="KW-1133">Transmembrane helix</keyword>
<dbReference type="AlphaFoldDB" id="A0A915NDK9"/>
<dbReference type="GO" id="GO:0006376">
    <property type="term" value="P:mRNA splice site recognition"/>
    <property type="evidence" value="ECO:0007669"/>
    <property type="project" value="InterPro"/>
</dbReference>
<feature type="compositionally biased region" description="Basic residues" evidence="2">
    <location>
        <begin position="224"/>
        <end position="271"/>
    </location>
</feature>
<accession>A0A915NDK9</accession>
<dbReference type="GO" id="GO:0005685">
    <property type="term" value="C:U1 snRNP"/>
    <property type="evidence" value="ECO:0007669"/>
    <property type="project" value="InterPro"/>
</dbReference>
<dbReference type="WBParaSite" id="scaffold9813_cov188.g14285">
    <property type="protein sequence ID" value="scaffold9813_cov188.g14285"/>
    <property type="gene ID" value="scaffold9813_cov188.g14285"/>
</dbReference>
<comment type="similarity">
    <text evidence="1">Belongs to the Luc7 family.</text>
</comment>
<evidence type="ECO:0000313" key="5">
    <source>
        <dbReference type="WBParaSite" id="scaffold9813_cov188.g14285"/>
    </source>
</evidence>
<feature type="region of interest" description="Disordered" evidence="2">
    <location>
        <begin position="213"/>
        <end position="294"/>
    </location>
</feature>
<dbReference type="InterPro" id="IPR004882">
    <property type="entry name" value="Luc7-rel"/>
</dbReference>
<dbReference type="PANTHER" id="PTHR12375">
    <property type="entry name" value="RNA-BINDING PROTEIN LUC7-RELATED"/>
    <property type="match status" value="1"/>
</dbReference>
<evidence type="ECO:0000256" key="1">
    <source>
        <dbReference type="ARBA" id="ARBA00005655"/>
    </source>
</evidence>
<feature type="transmembrane region" description="Helical" evidence="3">
    <location>
        <begin position="332"/>
        <end position="352"/>
    </location>
</feature>
<dbReference type="Pfam" id="PF03194">
    <property type="entry name" value="LUC7"/>
    <property type="match status" value="2"/>
</dbReference>
<proteinExistence type="inferred from homology"/>
<sequence>MTDVMREMIAQLMGQQRAEEEGRKLPPFDHHSVCRSYLQGCCPRELLSDTRLESMMSCRKMHEPAHKGEYNKAQEKRDLFYDVEAYEELEDAICIVDQEIRRLQDKVKRDAENNLDLTEQHRTQKIFEVNEQIGVALVQIEALGVYPAMLQRLRVCETCSAQLNVMDHETRLQDHYGGKMHLGMVQIREKYAEMKLFNFKNSIDERRTLKKLAEEKERSERRSQRGRSRSRERKRSRSREKKSHRSRSRSKSKSRSHKERRRSRSRERKSSRRDSSRERRLKVMAAEQGQLRSRRNVVRPTEYLPSGFNDGLISENEQKKIPYQLLSGQLGFFHWLFVFAMLAALYGLVVLLDLKMPDVKPANQYEHFSEMRARQFLTQIANLGPRPSGSEALEIHAFRIITEKINSLKEVVKRNDVNRI</sequence>
<protein>
    <submittedName>
        <fullName evidence="5">Luc7-like protein</fullName>
    </submittedName>
</protein>
<feature type="compositionally biased region" description="Basic and acidic residues" evidence="2">
    <location>
        <begin position="213"/>
        <end position="223"/>
    </location>
</feature>
<evidence type="ECO:0000313" key="4">
    <source>
        <dbReference type="Proteomes" id="UP000887561"/>
    </source>
</evidence>
<evidence type="ECO:0000256" key="3">
    <source>
        <dbReference type="SAM" id="Phobius"/>
    </source>
</evidence>
<dbReference type="Proteomes" id="UP000887561">
    <property type="component" value="Unplaced"/>
</dbReference>
<keyword evidence="3" id="KW-0472">Membrane</keyword>
<dbReference type="GO" id="GO:0003729">
    <property type="term" value="F:mRNA binding"/>
    <property type="evidence" value="ECO:0007669"/>
    <property type="project" value="InterPro"/>
</dbReference>
<organism evidence="4 5">
    <name type="scientific">Meloidogyne javanica</name>
    <name type="common">Root-knot nematode worm</name>
    <dbReference type="NCBI Taxonomy" id="6303"/>
    <lineage>
        <taxon>Eukaryota</taxon>
        <taxon>Metazoa</taxon>
        <taxon>Ecdysozoa</taxon>
        <taxon>Nematoda</taxon>
        <taxon>Chromadorea</taxon>
        <taxon>Rhabditida</taxon>
        <taxon>Tylenchina</taxon>
        <taxon>Tylenchomorpha</taxon>
        <taxon>Tylenchoidea</taxon>
        <taxon>Meloidogynidae</taxon>
        <taxon>Meloidogyninae</taxon>
        <taxon>Meloidogyne</taxon>
        <taxon>Meloidogyne incognita group</taxon>
    </lineage>
</organism>
<keyword evidence="3" id="KW-0812">Transmembrane</keyword>
<evidence type="ECO:0000256" key="2">
    <source>
        <dbReference type="SAM" id="MobiDB-lite"/>
    </source>
</evidence>
<keyword evidence="4" id="KW-1185">Reference proteome</keyword>
<reference evidence="5" key="1">
    <citation type="submission" date="2022-11" db="UniProtKB">
        <authorList>
            <consortium name="WormBaseParasite"/>
        </authorList>
    </citation>
    <scope>IDENTIFICATION</scope>
</reference>